<feature type="compositionally biased region" description="Polar residues" evidence="4">
    <location>
        <begin position="405"/>
        <end position="417"/>
    </location>
</feature>
<dbReference type="InterPro" id="IPR013656">
    <property type="entry name" value="PAS_4"/>
</dbReference>
<feature type="region of interest" description="Disordered" evidence="4">
    <location>
        <begin position="1"/>
        <end position="28"/>
    </location>
</feature>
<dbReference type="InterPro" id="IPR003661">
    <property type="entry name" value="HisK_dim/P_dom"/>
</dbReference>
<dbReference type="RefSeq" id="WP_240486986.1">
    <property type="nucleotide sequence ID" value="NZ_JMCB01000015.1"/>
</dbReference>
<dbReference type="STRING" id="394096.DB31_2333"/>
<dbReference type="InterPro" id="IPR000014">
    <property type="entry name" value="PAS"/>
</dbReference>
<comment type="catalytic activity">
    <reaction evidence="1">
        <text>ATP + protein L-histidine = ADP + protein N-phospho-L-histidine.</text>
        <dbReference type="EC" id="2.7.13.3"/>
    </reaction>
</comment>
<dbReference type="InterPro" id="IPR036890">
    <property type="entry name" value="HATPase_C_sf"/>
</dbReference>
<sequence>MEVDVLETHMDEAKSPGGPPLPPHISESLGPELEAAEARLRFVVGLTDSIIFEIDAEGRYVAIVARSDELLAVPREKALGRTLHEVLGPQAAKPFMERILRVLQTGKTERFEYSLQLPAGLCWFSADMVRVAHRQTVVVLVRDITQRKLLEQRLIQADRLAAMGTLAAGVAHEVNNPLSYICSNLNFISEGVEALRYLLKAPPDEATPAHLLATLDECLEALAESQQGARRILHLAGNLKTFARGNDEPQELVDVQRSLKATLALCQQELRGRARLVQQLGAVPPVMGNATLLEQVFLNLLLNAFQAIPEGAPGQHEVGVRLFVEQDHVVVEIRDTGAGMPEAMIQRIFDPFFSTKPVGAGTGLGLSISHGIITRMGGDISVESALGRGTCFRVRLPTPPDATGSRPSSPSGQAHST</sequence>
<gene>
    <name evidence="7" type="ORF">DB31_2333</name>
</gene>
<reference evidence="7 8" key="1">
    <citation type="submission" date="2014-04" db="EMBL/GenBank/DDBJ databases">
        <title>Genome assembly of Hyalangium minutum DSM 14724.</title>
        <authorList>
            <person name="Sharma G."/>
            <person name="Subramanian S."/>
        </authorList>
    </citation>
    <scope>NUCLEOTIDE SEQUENCE [LARGE SCALE GENOMIC DNA]</scope>
    <source>
        <strain evidence="7 8">DSM 14724</strain>
    </source>
</reference>
<accession>A0A085W8A8</accession>
<dbReference type="Pfam" id="PF08448">
    <property type="entry name" value="PAS_4"/>
    <property type="match status" value="1"/>
</dbReference>
<dbReference type="SUPFAM" id="SSF55785">
    <property type="entry name" value="PYP-like sensor domain (PAS domain)"/>
    <property type="match status" value="1"/>
</dbReference>
<dbReference type="Gene3D" id="3.30.565.10">
    <property type="entry name" value="Histidine kinase-like ATPase, C-terminal domain"/>
    <property type="match status" value="1"/>
</dbReference>
<dbReference type="AlphaFoldDB" id="A0A085W8A8"/>
<comment type="caution">
    <text evidence="7">The sequence shown here is derived from an EMBL/GenBank/DDBJ whole genome shotgun (WGS) entry which is preliminary data.</text>
</comment>
<dbReference type="InterPro" id="IPR035965">
    <property type="entry name" value="PAS-like_dom_sf"/>
</dbReference>
<organism evidence="7 8">
    <name type="scientific">Hyalangium minutum</name>
    <dbReference type="NCBI Taxonomy" id="394096"/>
    <lineage>
        <taxon>Bacteria</taxon>
        <taxon>Pseudomonadati</taxon>
        <taxon>Myxococcota</taxon>
        <taxon>Myxococcia</taxon>
        <taxon>Myxococcales</taxon>
        <taxon>Cystobacterineae</taxon>
        <taxon>Archangiaceae</taxon>
        <taxon>Hyalangium</taxon>
    </lineage>
</organism>
<protein>
    <recommendedName>
        <fullName evidence="2">histidine kinase</fullName>
        <ecNumber evidence="2">2.7.13.3</ecNumber>
    </recommendedName>
</protein>
<dbReference type="InterPro" id="IPR005467">
    <property type="entry name" value="His_kinase_dom"/>
</dbReference>
<dbReference type="EC" id="2.7.13.3" evidence="2"/>
<evidence type="ECO:0000259" key="6">
    <source>
        <dbReference type="PROSITE" id="PS50112"/>
    </source>
</evidence>
<dbReference type="CDD" id="cd00130">
    <property type="entry name" value="PAS"/>
    <property type="match status" value="1"/>
</dbReference>
<evidence type="ECO:0000313" key="8">
    <source>
        <dbReference type="Proteomes" id="UP000028725"/>
    </source>
</evidence>
<dbReference type="GO" id="GO:0000155">
    <property type="term" value="F:phosphorelay sensor kinase activity"/>
    <property type="evidence" value="ECO:0007669"/>
    <property type="project" value="InterPro"/>
</dbReference>
<dbReference type="EMBL" id="JMCB01000015">
    <property type="protein sequence ID" value="KFE63921.1"/>
    <property type="molecule type" value="Genomic_DNA"/>
</dbReference>
<dbReference type="SMART" id="SM00091">
    <property type="entry name" value="PAS"/>
    <property type="match status" value="1"/>
</dbReference>
<dbReference type="InterPro" id="IPR004358">
    <property type="entry name" value="Sig_transdc_His_kin-like_C"/>
</dbReference>
<dbReference type="PROSITE" id="PS50112">
    <property type="entry name" value="PAS"/>
    <property type="match status" value="1"/>
</dbReference>
<dbReference type="PROSITE" id="PS50109">
    <property type="entry name" value="HIS_KIN"/>
    <property type="match status" value="1"/>
</dbReference>
<dbReference type="Proteomes" id="UP000028725">
    <property type="component" value="Unassembled WGS sequence"/>
</dbReference>
<dbReference type="Gene3D" id="3.30.450.20">
    <property type="entry name" value="PAS domain"/>
    <property type="match status" value="1"/>
</dbReference>
<dbReference type="SUPFAM" id="SSF47384">
    <property type="entry name" value="Homodimeric domain of signal transducing histidine kinase"/>
    <property type="match status" value="1"/>
</dbReference>
<evidence type="ECO:0000256" key="3">
    <source>
        <dbReference type="ARBA" id="ARBA00022553"/>
    </source>
</evidence>
<evidence type="ECO:0000313" key="7">
    <source>
        <dbReference type="EMBL" id="KFE63921.1"/>
    </source>
</evidence>
<feature type="region of interest" description="Disordered" evidence="4">
    <location>
        <begin position="393"/>
        <end position="417"/>
    </location>
</feature>
<evidence type="ECO:0000256" key="1">
    <source>
        <dbReference type="ARBA" id="ARBA00000085"/>
    </source>
</evidence>
<keyword evidence="3" id="KW-0597">Phosphoprotein</keyword>
<dbReference type="PANTHER" id="PTHR43065:SF42">
    <property type="entry name" value="TWO-COMPONENT SENSOR PPRA"/>
    <property type="match status" value="1"/>
</dbReference>
<dbReference type="SUPFAM" id="SSF55874">
    <property type="entry name" value="ATPase domain of HSP90 chaperone/DNA topoisomerase II/histidine kinase"/>
    <property type="match status" value="1"/>
</dbReference>
<keyword evidence="8" id="KW-1185">Reference proteome</keyword>
<dbReference type="PRINTS" id="PR00344">
    <property type="entry name" value="BCTRLSENSOR"/>
</dbReference>
<dbReference type="PANTHER" id="PTHR43065">
    <property type="entry name" value="SENSOR HISTIDINE KINASE"/>
    <property type="match status" value="1"/>
</dbReference>
<dbReference type="SMART" id="SM00387">
    <property type="entry name" value="HATPase_c"/>
    <property type="match status" value="1"/>
</dbReference>
<dbReference type="Gene3D" id="1.10.287.130">
    <property type="match status" value="1"/>
</dbReference>
<evidence type="ECO:0000256" key="2">
    <source>
        <dbReference type="ARBA" id="ARBA00012438"/>
    </source>
</evidence>
<dbReference type="InterPro" id="IPR036097">
    <property type="entry name" value="HisK_dim/P_sf"/>
</dbReference>
<dbReference type="InterPro" id="IPR003594">
    <property type="entry name" value="HATPase_dom"/>
</dbReference>
<dbReference type="CDD" id="cd00082">
    <property type="entry name" value="HisKA"/>
    <property type="match status" value="1"/>
</dbReference>
<feature type="domain" description="Histidine kinase" evidence="5">
    <location>
        <begin position="169"/>
        <end position="400"/>
    </location>
</feature>
<feature type="compositionally biased region" description="Basic and acidic residues" evidence="4">
    <location>
        <begin position="1"/>
        <end position="14"/>
    </location>
</feature>
<dbReference type="Pfam" id="PF02518">
    <property type="entry name" value="HATPase_c"/>
    <property type="match status" value="1"/>
</dbReference>
<proteinExistence type="predicted"/>
<evidence type="ECO:0000259" key="5">
    <source>
        <dbReference type="PROSITE" id="PS50109"/>
    </source>
</evidence>
<name>A0A085W8A8_9BACT</name>
<evidence type="ECO:0000256" key="4">
    <source>
        <dbReference type="SAM" id="MobiDB-lite"/>
    </source>
</evidence>
<feature type="domain" description="PAS" evidence="6">
    <location>
        <begin position="36"/>
        <end position="106"/>
    </location>
</feature>